<dbReference type="Proteomes" id="UP001488805">
    <property type="component" value="Unassembled WGS sequence"/>
</dbReference>
<reference evidence="1 2" key="1">
    <citation type="journal article" date="2024" name="Genome Biol. Evol.">
        <title>Chromosome-level genome assembly of the viviparous eelpout Zoarces viviparus.</title>
        <authorList>
            <person name="Fuhrmann N."/>
            <person name="Brasseur M.V."/>
            <person name="Bakowski C.E."/>
            <person name="Podsiadlowski L."/>
            <person name="Prost S."/>
            <person name="Krehenwinkel H."/>
            <person name="Mayer C."/>
        </authorList>
    </citation>
    <scope>NUCLEOTIDE SEQUENCE [LARGE SCALE GENOMIC DNA]</scope>
    <source>
        <strain evidence="1">NO-MEL_2022_Ind0_liver</strain>
    </source>
</reference>
<organism evidence="1 2">
    <name type="scientific">Zoarces viviparus</name>
    <name type="common">Viviparous eelpout</name>
    <name type="synonym">Blennius viviparus</name>
    <dbReference type="NCBI Taxonomy" id="48416"/>
    <lineage>
        <taxon>Eukaryota</taxon>
        <taxon>Metazoa</taxon>
        <taxon>Chordata</taxon>
        <taxon>Craniata</taxon>
        <taxon>Vertebrata</taxon>
        <taxon>Euteleostomi</taxon>
        <taxon>Actinopterygii</taxon>
        <taxon>Neopterygii</taxon>
        <taxon>Teleostei</taxon>
        <taxon>Neoteleostei</taxon>
        <taxon>Acanthomorphata</taxon>
        <taxon>Eupercaria</taxon>
        <taxon>Perciformes</taxon>
        <taxon>Cottioidei</taxon>
        <taxon>Zoarcales</taxon>
        <taxon>Zoarcidae</taxon>
        <taxon>Zoarcinae</taxon>
        <taxon>Zoarces</taxon>
    </lineage>
</organism>
<dbReference type="InterPro" id="IPR036179">
    <property type="entry name" value="Ig-like_dom_sf"/>
</dbReference>
<dbReference type="InterPro" id="IPR013783">
    <property type="entry name" value="Ig-like_fold"/>
</dbReference>
<dbReference type="AlphaFoldDB" id="A0AAW1EBG4"/>
<dbReference type="EMBL" id="JBCEZU010000434">
    <property type="protein sequence ID" value="KAK9519981.1"/>
    <property type="molecule type" value="Genomic_DNA"/>
</dbReference>
<dbReference type="SUPFAM" id="SSF48726">
    <property type="entry name" value="Immunoglobulin"/>
    <property type="match status" value="1"/>
</dbReference>
<evidence type="ECO:0000313" key="2">
    <source>
        <dbReference type="Proteomes" id="UP001488805"/>
    </source>
</evidence>
<keyword evidence="2" id="KW-1185">Reference proteome</keyword>
<accession>A0AAW1EBG4</accession>
<gene>
    <name evidence="1" type="ORF">VZT92_022670</name>
</gene>
<protein>
    <recommendedName>
        <fullName evidence="3">Immunoglobulin V-set domain-containing protein</fullName>
    </recommendedName>
</protein>
<dbReference type="Gene3D" id="2.60.40.10">
    <property type="entry name" value="Immunoglobulins"/>
    <property type="match status" value="1"/>
</dbReference>
<proteinExistence type="predicted"/>
<sequence>MKVSRSQSLRMNSLQDESSVTEDVLREGLRLHVSRLRTADSALYLCEVLTSYGRNSEKCHLNVTGKLIQWNFH</sequence>
<name>A0AAW1EBG4_ZOAVI</name>
<comment type="caution">
    <text evidence="1">The sequence shown here is derived from an EMBL/GenBank/DDBJ whole genome shotgun (WGS) entry which is preliminary data.</text>
</comment>
<evidence type="ECO:0000313" key="1">
    <source>
        <dbReference type="EMBL" id="KAK9519981.1"/>
    </source>
</evidence>
<evidence type="ECO:0008006" key="3">
    <source>
        <dbReference type="Google" id="ProtNLM"/>
    </source>
</evidence>